<proteinExistence type="inferred from homology"/>
<feature type="domain" description="MmgE/PrpD C-terminal" evidence="3">
    <location>
        <begin position="288"/>
        <end position="456"/>
    </location>
</feature>
<dbReference type="PANTHER" id="PTHR16943:SF8">
    <property type="entry name" value="2-METHYLCITRATE DEHYDRATASE"/>
    <property type="match status" value="1"/>
</dbReference>
<evidence type="ECO:0000256" key="1">
    <source>
        <dbReference type="ARBA" id="ARBA00006174"/>
    </source>
</evidence>
<evidence type="ECO:0000313" key="5">
    <source>
        <dbReference type="Proteomes" id="UP000431744"/>
    </source>
</evidence>
<comment type="caution">
    <text evidence="4">The sequence shown here is derived from an EMBL/GenBank/DDBJ whole genome shotgun (WGS) entry which is preliminary data.</text>
</comment>
<gene>
    <name evidence="4" type="ORF">F8O04_14390</name>
</gene>
<dbReference type="Gene3D" id="3.30.1330.120">
    <property type="entry name" value="2-methylcitrate dehydratase PrpD"/>
    <property type="match status" value="1"/>
</dbReference>
<dbReference type="PANTHER" id="PTHR16943">
    <property type="entry name" value="2-METHYLCITRATE DEHYDRATASE-RELATED"/>
    <property type="match status" value="1"/>
</dbReference>
<dbReference type="RefSeq" id="WP_158030075.1">
    <property type="nucleotide sequence ID" value="NZ_BMHG01000002.1"/>
</dbReference>
<organism evidence="4 5">
    <name type="scientific">Pseudoclavibacter endophyticus</name>
    <dbReference type="NCBI Taxonomy" id="1778590"/>
    <lineage>
        <taxon>Bacteria</taxon>
        <taxon>Bacillati</taxon>
        <taxon>Actinomycetota</taxon>
        <taxon>Actinomycetes</taxon>
        <taxon>Micrococcales</taxon>
        <taxon>Microbacteriaceae</taxon>
        <taxon>Pseudoclavibacter</taxon>
    </lineage>
</organism>
<reference evidence="4 5" key="1">
    <citation type="submission" date="2019-09" db="EMBL/GenBank/DDBJ databases">
        <title>Phylogeny of genus Pseudoclavibacter and closely related genus.</title>
        <authorList>
            <person name="Li Y."/>
        </authorList>
    </citation>
    <scope>NUCLEOTIDE SEQUENCE [LARGE SCALE GENOMIC DNA]</scope>
    <source>
        <strain evidence="4 5">EGI 60007</strain>
    </source>
</reference>
<protein>
    <submittedName>
        <fullName evidence="4">MmgE/PrpD family protein</fullName>
    </submittedName>
</protein>
<dbReference type="AlphaFoldDB" id="A0A6H9WP77"/>
<dbReference type="InterPro" id="IPR045336">
    <property type="entry name" value="MmgE_PrpD_N"/>
</dbReference>
<dbReference type="EMBL" id="WBJY01000004">
    <property type="protein sequence ID" value="KAB1646909.1"/>
    <property type="molecule type" value="Genomic_DNA"/>
</dbReference>
<evidence type="ECO:0000259" key="2">
    <source>
        <dbReference type="Pfam" id="PF03972"/>
    </source>
</evidence>
<dbReference type="Proteomes" id="UP000431744">
    <property type="component" value="Unassembled WGS sequence"/>
</dbReference>
<keyword evidence="5" id="KW-1185">Reference proteome</keyword>
<dbReference type="Pfam" id="PF19305">
    <property type="entry name" value="MmgE_PrpD_C"/>
    <property type="match status" value="1"/>
</dbReference>
<evidence type="ECO:0000313" key="4">
    <source>
        <dbReference type="EMBL" id="KAB1646909.1"/>
    </source>
</evidence>
<dbReference type="InterPro" id="IPR042183">
    <property type="entry name" value="MmgE/PrpD_sf_1"/>
</dbReference>
<dbReference type="Pfam" id="PF03972">
    <property type="entry name" value="MmgE_PrpD_N"/>
    <property type="match status" value="1"/>
</dbReference>
<dbReference type="Gene3D" id="1.10.4100.10">
    <property type="entry name" value="2-methylcitrate dehydratase PrpD"/>
    <property type="match status" value="1"/>
</dbReference>
<dbReference type="InterPro" id="IPR045337">
    <property type="entry name" value="MmgE_PrpD_C"/>
</dbReference>
<dbReference type="SUPFAM" id="SSF103378">
    <property type="entry name" value="2-methylcitrate dehydratase PrpD"/>
    <property type="match status" value="1"/>
</dbReference>
<comment type="similarity">
    <text evidence="1">Belongs to the PrpD family.</text>
</comment>
<dbReference type="InterPro" id="IPR005656">
    <property type="entry name" value="MmgE_PrpD"/>
</dbReference>
<name>A0A6H9WP77_9MICO</name>
<accession>A0A6H9WP77</accession>
<dbReference type="InterPro" id="IPR036148">
    <property type="entry name" value="MmgE/PrpD_sf"/>
</dbReference>
<dbReference type="InterPro" id="IPR042188">
    <property type="entry name" value="MmgE/PrpD_sf_2"/>
</dbReference>
<dbReference type="OrthoDB" id="9797528at2"/>
<dbReference type="GO" id="GO:0016829">
    <property type="term" value="F:lyase activity"/>
    <property type="evidence" value="ECO:0007669"/>
    <property type="project" value="InterPro"/>
</dbReference>
<feature type="domain" description="MmgE/PrpD N-terminal" evidence="2">
    <location>
        <begin position="23"/>
        <end position="264"/>
    </location>
</feature>
<sequence>MTDTVSIRPTGAAPADEPRAIDQITRHLTTTRFEDLPAADVELAKWRVLDVIGCAFGGASIDGNAELLDLLQTWGGAPQSTVIGHGGKLPVHHAALINTMMVRANDFEVMTFWHDGVRQPAHNSASTVPTALAVAESRGLGGRDVLTATMLGDDLAGRVALSSDWTFYLGPDGLGTLVPWGTTAVAGRLLGLDAEQLRHAFGLMVNMMAGTVQDYWDGSHAIKLVQGTASHTGVMATELASRGWTGLSDPLFAEYGYYKVFAQGCKNPGILTEGLGEHYFGEVVFKPYPSGLPTHLPIDCALALHHEHGVRAEDVDEVVIGLTPPNLKNYYAKPYEIRDWPHGDAAFSFQYTACTALLHGAMSIEHFTEDMIRSPQINELIARSRIEPISAGRDGGAEVTVRLRDGRELTVWKPYAKGDEANPMTEDDILAKYRHQVEVTGIVSAATAERVIETVLRLDQLDDLSELTALLSDASAGATR</sequence>
<evidence type="ECO:0000259" key="3">
    <source>
        <dbReference type="Pfam" id="PF19305"/>
    </source>
</evidence>